<dbReference type="InterPro" id="IPR050789">
    <property type="entry name" value="Diverse_Enzym_Activities"/>
</dbReference>
<name>A0A8G1XD28_9ACTN</name>
<comment type="caution">
    <text evidence="4">The sequence shown here is derived from an EMBL/GenBank/DDBJ whole genome shotgun (WGS) entry which is preliminary data.</text>
</comment>
<evidence type="ECO:0000256" key="2">
    <source>
        <dbReference type="SAM" id="MobiDB-lite"/>
    </source>
</evidence>
<keyword evidence="1" id="KW-0378">Hydrolase</keyword>
<dbReference type="Gene3D" id="3.40.710.10">
    <property type="entry name" value="DD-peptidase/beta-lactamase superfamily"/>
    <property type="match status" value="1"/>
</dbReference>
<dbReference type="GO" id="GO:0016787">
    <property type="term" value="F:hydrolase activity"/>
    <property type="evidence" value="ECO:0007669"/>
    <property type="project" value="UniProtKB-KW"/>
</dbReference>
<feature type="region of interest" description="Disordered" evidence="2">
    <location>
        <begin position="1"/>
        <end position="27"/>
    </location>
</feature>
<dbReference type="SUPFAM" id="SSF56601">
    <property type="entry name" value="beta-lactamase/transpeptidase-like"/>
    <property type="match status" value="1"/>
</dbReference>
<dbReference type="Proteomes" id="UP000267408">
    <property type="component" value="Unassembled WGS sequence"/>
</dbReference>
<gene>
    <name evidence="4" type="ORF">EDD39_2818</name>
</gene>
<sequence length="378" mass="39316">MSADPQPPADRPAPEPATPEPAAPGPAAADWVAGTAAALGAGLGAAVGAGRFPGGVLVVGQAGAGRAVVGRGLVAPECGDVRPDEHTRYDLASLTKVLATWPLVGAAVRAGLLDPDAPLRAALPRLPSPGGNLTVRQLMTHTSGLLPQTGLARYQHTGRPLIEHLCAEPLVSPPGAHHRYIDRGFILLGLLLPELLGRPLPVLADELWRGLGLTATAYGPLPRDVRLAPTEQRLRGAPRTWGIPHDPSAALLGGVAGHAGVFSSAADLAAFAEHLLGPAEQDGPPSTSEPSWLPGWFASSRRPLVAVEPGLSRGLAWLVAERGPVAYHHGFTGTSLYLAPDTRRFVVLCTNAVYHGWDRTRLADLRAAALHALLPDGR</sequence>
<dbReference type="InterPro" id="IPR012338">
    <property type="entry name" value="Beta-lactam/transpept-like"/>
</dbReference>
<reference evidence="4 5" key="1">
    <citation type="submission" date="2018-11" db="EMBL/GenBank/DDBJ databases">
        <title>Sequencing the genomes of 1000 actinobacteria strains.</title>
        <authorList>
            <person name="Klenk H.-P."/>
        </authorList>
    </citation>
    <scope>NUCLEOTIDE SEQUENCE [LARGE SCALE GENOMIC DNA]</scope>
    <source>
        <strain evidence="4 5">DSM 44780</strain>
    </source>
</reference>
<accession>A0A8G1XD28</accession>
<dbReference type="RefSeq" id="WP_244256713.1">
    <property type="nucleotide sequence ID" value="NZ_RJVJ01000001.1"/>
</dbReference>
<protein>
    <submittedName>
        <fullName evidence="4">CubicO group peptidase (Beta-lactamase class C family)</fullName>
    </submittedName>
</protein>
<dbReference type="PANTHER" id="PTHR43283">
    <property type="entry name" value="BETA-LACTAMASE-RELATED"/>
    <property type="match status" value="1"/>
</dbReference>
<dbReference type="InterPro" id="IPR001466">
    <property type="entry name" value="Beta-lactam-related"/>
</dbReference>
<dbReference type="AlphaFoldDB" id="A0A8G1XD28"/>
<feature type="compositionally biased region" description="Pro residues" evidence="2">
    <location>
        <begin position="1"/>
        <end position="24"/>
    </location>
</feature>
<feature type="domain" description="Beta-lactamase-related" evidence="3">
    <location>
        <begin position="48"/>
        <end position="370"/>
    </location>
</feature>
<dbReference type="EMBL" id="RJVJ01000001">
    <property type="protein sequence ID" value="ROR44613.1"/>
    <property type="molecule type" value="Genomic_DNA"/>
</dbReference>
<dbReference type="PANTHER" id="PTHR43283:SF11">
    <property type="entry name" value="BETA-LACTAMASE-RELATED DOMAIN-CONTAINING PROTEIN"/>
    <property type="match status" value="1"/>
</dbReference>
<dbReference type="Pfam" id="PF00144">
    <property type="entry name" value="Beta-lactamase"/>
    <property type="match status" value="1"/>
</dbReference>
<evidence type="ECO:0000313" key="5">
    <source>
        <dbReference type="Proteomes" id="UP000267408"/>
    </source>
</evidence>
<proteinExistence type="predicted"/>
<organism evidence="4 5">
    <name type="scientific">Kitasatospora cineracea</name>
    <dbReference type="NCBI Taxonomy" id="88074"/>
    <lineage>
        <taxon>Bacteria</taxon>
        <taxon>Bacillati</taxon>
        <taxon>Actinomycetota</taxon>
        <taxon>Actinomycetes</taxon>
        <taxon>Kitasatosporales</taxon>
        <taxon>Streptomycetaceae</taxon>
        <taxon>Kitasatospora</taxon>
    </lineage>
</organism>
<evidence type="ECO:0000256" key="1">
    <source>
        <dbReference type="ARBA" id="ARBA00022801"/>
    </source>
</evidence>
<evidence type="ECO:0000259" key="3">
    <source>
        <dbReference type="Pfam" id="PF00144"/>
    </source>
</evidence>
<evidence type="ECO:0000313" key="4">
    <source>
        <dbReference type="EMBL" id="ROR44613.1"/>
    </source>
</evidence>